<protein>
    <submittedName>
        <fullName evidence="5">Putative oxidoreductase</fullName>
        <ecNumber evidence="5">1.-.-.-</ecNumber>
    </submittedName>
</protein>
<proteinExistence type="inferred from homology"/>
<dbReference type="Gene3D" id="3.30.360.10">
    <property type="entry name" value="Dihydrodipicolinate Reductase, domain 2"/>
    <property type="match status" value="1"/>
</dbReference>
<dbReference type="GO" id="GO:0016491">
    <property type="term" value="F:oxidoreductase activity"/>
    <property type="evidence" value="ECO:0007669"/>
    <property type="project" value="UniProtKB-KW"/>
</dbReference>
<dbReference type="PANTHER" id="PTHR43708:SF5">
    <property type="entry name" value="CONSERVED EXPRESSED OXIDOREDUCTASE (EUROFUNG)-RELATED"/>
    <property type="match status" value="1"/>
</dbReference>
<evidence type="ECO:0000259" key="3">
    <source>
        <dbReference type="Pfam" id="PF01408"/>
    </source>
</evidence>
<dbReference type="InterPro" id="IPR000683">
    <property type="entry name" value="Gfo/Idh/MocA-like_OxRdtase_N"/>
</dbReference>
<name>A0A378C860_KLEPN</name>
<dbReference type="EMBL" id="UGMG01000001">
    <property type="protein sequence ID" value="STV64660.1"/>
    <property type="molecule type" value="Genomic_DNA"/>
</dbReference>
<evidence type="ECO:0000256" key="1">
    <source>
        <dbReference type="ARBA" id="ARBA00010928"/>
    </source>
</evidence>
<dbReference type="EC" id="1.-.-.-" evidence="5"/>
<evidence type="ECO:0000259" key="4">
    <source>
        <dbReference type="Pfam" id="PF02894"/>
    </source>
</evidence>
<dbReference type="SUPFAM" id="SSF51735">
    <property type="entry name" value="NAD(P)-binding Rossmann-fold domains"/>
    <property type="match status" value="1"/>
</dbReference>
<evidence type="ECO:0000313" key="5">
    <source>
        <dbReference type="EMBL" id="STV64660.1"/>
    </source>
</evidence>
<dbReference type="NCBIfam" id="NF008607">
    <property type="entry name" value="PRK11579.1"/>
    <property type="match status" value="1"/>
</dbReference>
<dbReference type="InterPro" id="IPR036291">
    <property type="entry name" value="NAD(P)-bd_dom_sf"/>
</dbReference>
<evidence type="ECO:0000256" key="2">
    <source>
        <dbReference type="ARBA" id="ARBA00023002"/>
    </source>
</evidence>
<dbReference type="InterPro" id="IPR051317">
    <property type="entry name" value="Gfo/Idh/MocA_oxidoreduct"/>
</dbReference>
<feature type="domain" description="Gfo/Idh/MocA-like oxidoreductase N-terminal" evidence="3">
    <location>
        <begin position="75"/>
        <end position="192"/>
    </location>
</feature>
<reference evidence="5 6" key="1">
    <citation type="submission" date="2018-06" db="EMBL/GenBank/DDBJ databases">
        <authorList>
            <consortium name="Pathogen Informatics"/>
            <person name="Doyle S."/>
        </authorList>
    </citation>
    <scope>NUCLEOTIDE SEQUENCE [LARGE SCALE GENOMIC DNA]</scope>
    <source>
        <strain evidence="5 6">NCTC11679</strain>
    </source>
</reference>
<accession>A0A378C860</accession>
<comment type="similarity">
    <text evidence="1">Belongs to the Gfo/Idh/MocA family.</text>
</comment>
<dbReference type="Pfam" id="PF02894">
    <property type="entry name" value="GFO_IDH_MocA_C"/>
    <property type="match status" value="1"/>
</dbReference>
<dbReference type="Proteomes" id="UP000255239">
    <property type="component" value="Unassembled WGS sequence"/>
</dbReference>
<gene>
    <name evidence="5" type="primary">ydgJ_3</name>
    <name evidence="5" type="ORF">NCTC11679_03141</name>
</gene>
<dbReference type="Gene3D" id="3.40.50.720">
    <property type="entry name" value="NAD(P)-binding Rossmann-like Domain"/>
    <property type="match status" value="1"/>
</dbReference>
<dbReference type="InterPro" id="IPR004104">
    <property type="entry name" value="Gfo/Idh/MocA-like_OxRdtase_C"/>
</dbReference>
<organism evidence="5 6">
    <name type="scientific">Klebsiella pneumoniae</name>
    <dbReference type="NCBI Taxonomy" id="573"/>
    <lineage>
        <taxon>Bacteria</taxon>
        <taxon>Pseudomonadati</taxon>
        <taxon>Pseudomonadota</taxon>
        <taxon>Gammaproteobacteria</taxon>
        <taxon>Enterobacterales</taxon>
        <taxon>Enterobacteriaceae</taxon>
        <taxon>Klebsiella/Raoultella group</taxon>
        <taxon>Klebsiella</taxon>
        <taxon>Klebsiella pneumoniae complex</taxon>
    </lineage>
</organism>
<sequence>MPTLNAPCWPPAPSTGWWRTIPNSTAANRGGWPDSATFTIFFLIVPGLSWGMTPPSLYILLTLNNVENLMSNNTINIALIGYGFVGKTFHAPLIRSVPGLNLAFVASRDEEKVKRDLPDVTVIASPEAAVQHPDVDLVVIASPNATHAPLARLALNAGKHVVVDKPFTLDMQEARELIALAEEKQRLLSVFHNRRWDSDYLGIRQMIEQGTLGAVKHFESHFDRFRPEVRVRWREQNVPGSGLWFDLGPHLIDQALQLFGLPQSVQGNIATLRDGAEINDWAHVVLNYPAHKVILHCSMLVAGGSSRFTVHGDKGSVIKARADQQESQLLAGVVPGSADWGQDDDPLVIYDASLQAHAQATPQGDQRQYYMLIRDALKGQIANPVPPVEALAVMAVLEAAVRSAESGMVQTLDLSDDERNTLR</sequence>
<feature type="domain" description="Gfo/Idh/MocA-like oxidoreductase C-terminal" evidence="4">
    <location>
        <begin position="204"/>
        <end position="408"/>
    </location>
</feature>
<evidence type="ECO:0000313" key="6">
    <source>
        <dbReference type="Proteomes" id="UP000255239"/>
    </source>
</evidence>
<dbReference type="AlphaFoldDB" id="A0A378C860"/>
<dbReference type="GO" id="GO:0000166">
    <property type="term" value="F:nucleotide binding"/>
    <property type="evidence" value="ECO:0007669"/>
    <property type="project" value="InterPro"/>
</dbReference>
<dbReference type="PANTHER" id="PTHR43708">
    <property type="entry name" value="CONSERVED EXPRESSED OXIDOREDUCTASE (EUROFUNG)"/>
    <property type="match status" value="1"/>
</dbReference>
<keyword evidence="2 5" id="KW-0560">Oxidoreductase</keyword>
<dbReference type="Pfam" id="PF01408">
    <property type="entry name" value="GFO_IDH_MocA"/>
    <property type="match status" value="1"/>
</dbReference>